<keyword evidence="6" id="KW-0833">Ubl conjugation pathway</keyword>
<dbReference type="Proteomes" id="UP000775213">
    <property type="component" value="Unassembled WGS sequence"/>
</dbReference>
<dbReference type="SUPFAM" id="SSF57850">
    <property type="entry name" value="RING/U-box"/>
    <property type="match status" value="1"/>
</dbReference>
<evidence type="ECO:0000256" key="2">
    <source>
        <dbReference type="ARBA" id="ARBA00012483"/>
    </source>
</evidence>
<dbReference type="EC" id="2.3.2.27" evidence="2"/>
<feature type="compositionally biased region" description="Low complexity" evidence="9">
    <location>
        <begin position="156"/>
        <end position="168"/>
    </location>
</feature>
<evidence type="ECO:0000256" key="6">
    <source>
        <dbReference type="ARBA" id="ARBA00022786"/>
    </source>
</evidence>
<dbReference type="GO" id="GO:0016567">
    <property type="term" value="P:protein ubiquitination"/>
    <property type="evidence" value="ECO:0007669"/>
    <property type="project" value="TreeGrafter"/>
</dbReference>
<keyword evidence="4" id="KW-0479">Metal-binding</keyword>
<protein>
    <recommendedName>
        <fullName evidence="2">RING-type E3 ubiquitin transferase</fullName>
        <ecNumber evidence="2">2.3.2.27</ecNumber>
    </recommendedName>
</protein>
<dbReference type="Gene3D" id="3.30.40.10">
    <property type="entry name" value="Zinc/RING finger domain, C3HC4 (zinc finger)"/>
    <property type="match status" value="1"/>
</dbReference>
<keyword evidence="3" id="KW-0808">Transferase</keyword>
<gene>
    <name evidence="11" type="ORF">IEQ34_001747</name>
</gene>
<dbReference type="InterPro" id="IPR001841">
    <property type="entry name" value="Znf_RING"/>
</dbReference>
<evidence type="ECO:0000256" key="8">
    <source>
        <dbReference type="PROSITE-ProRule" id="PRU00175"/>
    </source>
</evidence>
<dbReference type="PANTHER" id="PTHR15710:SF18">
    <property type="entry name" value="RING-TYPE E3 UBIQUITIN TRANSFERASE"/>
    <property type="match status" value="1"/>
</dbReference>
<evidence type="ECO:0000256" key="9">
    <source>
        <dbReference type="SAM" id="MobiDB-lite"/>
    </source>
</evidence>
<keyword evidence="5 8" id="KW-0863">Zinc-finger</keyword>
<dbReference type="GO" id="GO:0005737">
    <property type="term" value="C:cytoplasm"/>
    <property type="evidence" value="ECO:0007669"/>
    <property type="project" value="TreeGrafter"/>
</dbReference>
<keyword evidence="7" id="KW-0862">Zinc</keyword>
<comment type="catalytic activity">
    <reaction evidence="1">
        <text>S-ubiquitinyl-[E2 ubiquitin-conjugating enzyme]-L-cysteine + [acceptor protein]-L-lysine = [E2 ubiquitin-conjugating enzyme]-L-cysteine + N(6)-ubiquitinyl-[acceptor protein]-L-lysine.</text>
        <dbReference type="EC" id="2.3.2.27"/>
    </reaction>
</comment>
<dbReference type="Pfam" id="PF13639">
    <property type="entry name" value="zf-RING_2"/>
    <property type="match status" value="1"/>
</dbReference>
<dbReference type="CDD" id="cd16667">
    <property type="entry name" value="RING-H2_RNF126-like"/>
    <property type="match status" value="1"/>
</dbReference>
<evidence type="ECO:0000256" key="7">
    <source>
        <dbReference type="ARBA" id="ARBA00022833"/>
    </source>
</evidence>
<dbReference type="PROSITE" id="PS50089">
    <property type="entry name" value="ZF_RING_2"/>
    <property type="match status" value="1"/>
</dbReference>
<name>A0AAV7H8S5_DENCH</name>
<proteinExistence type="predicted"/>
<dbReference type="FunFam" id="3.30.40.10:FF:000127">
    <property type="entry name" value="E3 ubiquitin-protein ligase RNF181"/>
    <property type="match status" value="1"/>
</dbReference>
<evidence type="ECO:0000256" key="5">
    <source>
        <dbReference type="ARBA" id="ARBA00022771"/>
    </source>
</evidence>
<evidence type="ECO:0000313" key="11">
    <source>
        <dbReference type="EMBL" id="KAH0470189.1"/>
    </source>
</evidence>
<keyword evidence="12" id="KW-1185">Reference proteome</keyword>
<feature type="domain" description="RING-type" evidence="10">
    <location>
        <begin position="69"/>
        <end position="111"/>
    </location>
</feature>
<dbReference type="InterPro" id="IPR013083">
    <property type="entry name" value="Znf_RING/FYVE/PHD"/>
</dbReference>
<dbReference type="GO" id="GO:0008270">
    <property type="term" value="F:zinc ion binding"/>
    <property type="evidence" value="ECO:0007669"/>
    <property type="project" value="UniProtKB-KW"/>
</dbReference>
<evidence type="ECO:0000256" key="3">
    <source>
        <dbReference type="ARBA" id="ARBA00022679"/>
    </source>
</evidence>
<accession>A0AAV7H8S5</accession>
<dbReference type="EMBL" id="JAGFBR010000002">
    <property type="protein sequence ID" value="KAH0470189.1"/>
    <property type="molecule type" value="Genomic_DNA"/>
</dbReference>
<dbReference type="PANTHER" id="PTHR15710">
    <property type="entry name" value="E3 UBIQUITIN-PROTEIN LIGASE PRAJA"/>
    <property type="match status" value="1"/>
</dbReference>
<feature type="region of interest" description="Disordered" evidence="9">
    <location>
        <begin position="138"/>
        <end position="175"/>
    </location>
</feature>
<comment type="caution">
    <text evidence="11">The sequence shown here is derived from an EMBL/GenBank/DDBJ whole genome shotgun (WGS) entry which is preliminary data.</text>
</comment>
<organism evidence="11 12">
    <name type="scientific">Dendrobium chrysotoxum</name>
    <name type="common">Orchid</name>
    <dbReference type="NCBI Taxonomy" id="161865"/>
    <lineage>
        <taxon>Eukaryota</taxon>
        <taxon>Viridiplantae</taxon>
        <taxon>Streptophyta</taxon>
        <taxon>Embryophyta</taxon>
        <taxon>Tracheophyta</taxon>
        <taxon>Spermatophyta</taxon>
        <taxon>Magnoliopsida</taxon>
        <taxon>Liliopsida</taxon>
        <taxon>Asparagales</taxon>
        <taxon>Orchidaceae</taxon>
        <taxon>Epidendroideae</taxon>
        <taxon>Malaxideae</taxon>
        <taxon>Dendrobiinae</taxon>
        <taxon>Dendrobium</taxon>
    </lineage>
</organism>
<evidence type="ECO:0000256" key="1">
    <source>
        <dbReference type="ARBA" id="ARBA00000900"/>
    </source>
</evidence>
<evidence type="ECO:0000256" key="4">
    <source>
        <dbReference type="ARBA" id="ARBA00022723"/>
    </source>
</evidence>
<dbReference type="SMART" id="SM00184">
    <property type="entry name" value="RING"/>
    <property type="match status" value="1"/>
</dbReference>
<evidence type="ECO:0000313" key="12">
    <source>
        <dbReference type="Proteomes" id="UP000775213"/>
    </source>
</evidence>
<evidence type="ECO:0000259" key="10">
    <source>
        <dbReference type="PROSITE" id="PS50089"/>
    </source>
</evidence>
<dbReference type="AlphaFoldDB" id="A0AAV7H8S5"/>
<sequence>MLLLFEQRWQHRLDEGAIVDTADLLRQLVQLSQIRTDLFSRHAVPQAAIAALPDVKMTEDLLHSDGVQCPVCTEDFKIGEEEVKQLPCKHVYHKSCIVPWLQMRNSCPVCRSKLIDDPITKFEIELLWPVEPRRFEISGSEGRQRRRVGPAGQGSGENSSGNEASGPEEQQEGLD</sequence>
<dbReference type="GO" id="GO:0061630">
    <property type="term" value="F:ubiquitin protein ligase activity"/>
    <property type="evidence" value="ECO:0007669"/>
    <property type="project" value="UniProtKB-EC"/>
</dbReference>
<reference evidence="11 12" key="1">
    <citation type="journal article" date="2021" name="Hortic Res">
        <title>Chromosome-scale assembly of the Dendrobium chrysotoxum genome enhances the understanding of orchid evolution.</title>
        <authorList>
            <person name="Zhang Y."/>
            <person name="Zhang G.Q."/>
            <person name="Zhang D."/>
            <person name="Liu X.D."/>
            <person name="Xu X.Y."/>
            <person name="Sun W.H."/>
            <person name="Yu X."/>
            <person name="Zhu X."/>
            <person name="Wang Z.W."/>
            <person name="Zhao X."/>
            <person name="Zhong W.Y."/>
            <person name="Chen H."/>
            <person name="Yin W.L."/>
            <person name="Huang T."/>
            <person name="Niu S.C."/>
            <person name="Liu Z.J."/>
        </authorList>
    </citation>
    <scope>NUCLEOTIDE SEQUENCE [LARGE SCALE GENOMIC DNA]</scope>
    <source>
        <strain evidence="11">Lindl</strain>
    </source>
</reference>